<protein>
    <submittedName>
        <fullName evidence="1">DUF2089 family protein</fullName>
    </submittedName>
</protein>
<comment type="caution">
    <text evidence="1">The sequence shown here is derived from an EMBL/GenBank/DDBJ whole genome shotgun (WGS) entry which is preliminary data.</text>
</comment>
<evidence type="ECO:0000313" key="1">
    <source>
        <dbReference type="EMBL" id="NME50695.1"/>
    </source>
</evidence>
<gene>
    <name evidence="1" type="ORF">HF857_10825</name>
</gene>
<reference evidence="1 2" key="1">
    <citation type="submission" date="2020-04" db="EMBL/GenBank/DDBJ databases">
        <authorList>
            <person name="Hitch T.C.A."/>
            <person name="Wylensek D."/>
            <person name="Clavel T."/>
        </authorList>
    </citation>
    <scope>NUCLEOTIDE SEQUENCE [LARGE SCALE GENOMIC DNA]</scope>
    <source>
        <strain evidence="1 2">WCA-380-WT-3C</strain>
    </source>
</reference>
<dbReference type="EMBL" id="JABAFV010000026">
    <property type="protein sequence ID" value="NME50695.1"/>
    <property type="molecule type" value="Genomic_DNA"/>
</dbReference>
<evidence type="ECO:0000313" key="2">
    <source>
        <dbReference type="Proteomes" id="UP000588071"/>
    </source>
</evidence>
<dbReference type="RefSeq" id="WP_168931880.1">
    <property type="nucleotide sequence ID" value="NZ_JABAFV010000026.1"/>
</dbReference>
<sequence length="90" mass="10906">MKNYFKDFDLEDQKFMLEFLSCEGNITKMTNNGYSYQKTKKKLKKIKQQLEKNFKESQDSLKDYLDYLVSQDILYPEIAKMIYKKHKELA</sequence>
<dbReference type="AlphaFoldDB" id="A0A7X9NP30"/>
<organism evidence="1 2">
    <name type="scientific">Enterococcus cecorum</name>
    <dbReference type="NCBI Taxonomy" id="44008"/>
    <lineage>
        <taxon>Bacteria</taxon>
        <taxon>Bacillati</taxon>
        <taxon>Bacillota</taxon>
        <taxon>Bacilli</taxon>
        <taxon>Lactobacillales</taxon>
        <taxon>Enterococcaceae</taxon>
        <taxon>Enterococcus</taxon>
    </lineage>
</organism>
<dbReference type="Proteomes" id="UP000588071">
    <property type="component" value="Unassembled WGS sequence"/>
</dbReference>
<proteinExistence type="predicted"/>
<name>A0A7X9NP30_9ENTE</name>
<accession>A0A7X9NP30</accession>